<proteinExistence type="predicted"/>
<sequence>MYGFENNNDMDLDIACKFAHQGQNSVSDPVKHAKYDKAIDSFSDFMQMNRDGLAILEDCLQCTLETSVSGWLDVLIELPLLWNGENKTSESFPDREKERILATNSDSNNAGDFALVVLSRRDLGISNKLQPITKIPWNLVGLNLNCHLLELRKEERKRNPMFKENIVIKVHKCAGKSM</sequence>
<dbReference type="EMBL" id="QRBI01000143">
    <property type="protein sequence ID" value="RMC00718.1"/>
    <property type="molecule type" value="Genomic_DNA"/>
</dbReference>
<organism evidence="1 2">
    <name type="scientific">Hirundo rustica rustica</name>
    <dbReference type="NCBI Taxonomy" id="333673"/>
    <lineage>
        <taxon>Eukaryota</taxon>
        <taxon>Metazoa</taxon>
        <taxon>Chordata</taxon>
        <taxon>Craniata</taxon>
        <taxon>Vertebrata</taxon>
        <taxon>Euteleostomi</taxon>
        <taxon>Archelosauria</taxon>
        <taxon>Archosauria</taxon>
        <taxon>Dinosauria</taxon>
        <taxon>Saurischia</taxon>
        <taxon>Theropoda</taxon>
        <taxon>Coelurosauria</taxon>
        <taxon>Aves</taxon>
        <taxon>Neognathae</taxon>
        <taxon>Neoaves</taxon>
        <taxon>Telluraves</taxon>
        <taxon>Australaves</taxon>
        <taxon>Passeriformes</taxon>
        <taxon>Sylvioidea</taxon>
        <taxon>Hirundinidae</taxon>
        <taxon>Hirundo</taxon>
    </lineage>
</organism>
<dbReference type="Proteomes" id="UP000269221">
    <property type="component" value="Unassembled WGS sequence"/>
</dbReference>
<name>A0A3M0JHT5_HIRRU</name>
<evidence type="ECO:0000313" key="2">
    <source>
        <dbReference type="Proteomes" id="UP000269221"/>
    </source>
</evidence>
<dbReference type="AlphaFoldDB" id="A0A3M0JHT5"/>
<evidence type="ECO:0000313" key="1">
    <source>
        <dbReference type="EMBL" id="RMC00718.1"/>
    </source>
</evidence>
<comment type="caution">
    <text evidence="1">The sequence shown here is derived from an EMBL/GenBank/DDBJ whole genome shotgun (WGS) entry which is preliminary data.</text>
</comment>
<reference evidence="1 2" key="1">
    <citation type="submission" date="2018-07" db="EMBL/GenBank/DDBJ databases">
        <title>A high quality draft genome assembly of the barn swallow (H. rustica rustica).</title>
        <authorList>
            <person name="Formenti G."/>
            <person name="Chiara M."/>
            <person name="Poveda L."/>
            <person name="Francoijs K.-J."/>
            <person name="Bonisoli-Alquati A."/>
            <person name="Canova L."/>
            <person name="Gianfranceschi L."/>
            <person name="Horner D.S."/>
            <person name="Saino N."/>
        </authorList>
    </citation>
    <scope>NUCLEOTIDE SEQUENCE [LARGE SCALE GENOMIC DNA]</scope>
    <source>
        <strain evidence="1">Chelidonia</strain>
        <tissue evidence="1">Blood</tissue>
    </source>
</reference>
<accession>A0A3M0JHT5</accession>
<protein>
    <submittedName>
        <fullName evidence="1">Uncharacterized protein</fullName>
    </submittedName>
</protein>
<gene>
    <name evidence="1" type="ORF">DUI87_22745</name>
</gene>
<keyword evidence="2" id="KW-1185">Reference proteome</keyword>